<dbReference type="Proteomes" id="UP001500253">
    <property type="component" value="Unassembled WGS sequence"/>
</dbReference>
<evidence type="ECO:0000259" key="3">
    <source>
        <dbReference type="Pfam" id="PF00892"/>
    </source>
</evidence>
<feature type="domain" description="EamA" evidence="3">
    <location>
        <begin position="23"/>
        <end position="131"/>
    </location>
</feature>
<dbReference type="Pfam" id="PF00892">
    <property type="entry name" value="EamA"/>
    <property type="match status" value="1"/>
</dbReference>
<evidence type="ECO:0000256" key="2">
    <source>
        <dbReference type="SAM" id="Phobius"/>
    </source>
</evidence>
<reference evidence="4 5" key="1">
    <citation type="journal article" date="2019" name="Int. J. Syst. Evol. Microbiol.">
        <title>The Global Catalogue of Microorganisms (GCM) 10K type strain sequencing project: providing services to taxonomists for standard genome sequencing and annotation.</title>
        <authorList>
            <consortium name="The Broad Institute Genomics Platform"/>
            <consortium name="The Broad Institute Genome Sequencing Center for Infectious Disease"/>
            <person name="Wu L."/>
            <person name="Ma J."/>
        </authorList>
    </citation>
    <scope>NUCLEOTIDE SEQUENCE [LARGE SCALE GENOMIC DNA]</scope>
    <source>
        <strain evidence="4 5">JCM 4316</strain>
    </source>
</reference>
<dbReference type="InterPro" id="IPR037185">
    <property type="entry name" value="EmrE-like"/>
</dbReference>
<name>A0ABN3FCH3_9ACTN</name>
<evidence type="ECO:0000256" key="1">
    <source>
        <dbReference type="ARBA" id="ARBA00007362"/>
    </source>
</evidence>
<evidence type="ECO:0000313" key="5">
    <source>
        <dbReference type="Proteomes" id="UP001500253"/>
    </source>
</evidence>
<comment type="caution">
    <text evidence="4">The sequence shown here is derived from an EMBL/GenBank/DDBJ whole genome shotgun (WGS) entry which is preliminary data.</text>
</comment>
<feature type="transmembrane region" description="Helical" evidence="2">
    <location>
        <begin position="90"/>
        <end position="109"/>
    </location>
</feature>
<evidence type="ECO:0000313" key="4">
    <source>
        <dbReference type="EMBL" id="GAA2326564.1"/>
    </source>
</evidence>
<keyword evidence="2" id="KW-0472">Membrane</keyword>
<dbReference type="InterPro" id="IPR000620">
    <property type="entry name" value="EamA_dom"/>
</dbReference>
<keyword evidence="5" id="KW-1185">Reference proteome</keyword>
<feature type="transmembrane region" description="Helical" evidence="2">
    <location>
        <begin position="59"/>
        <end position="78"/>
    </location>
</feature>
<feature type="transmembrane region" description="Helical" evidence="2">
    <location>
        <begin position="27"/>
        <end position="47"/>
    </location>
</feature>
<feature type="transmembrane region" description="Helical" evidence="2">
    <location>
        <begin position="115"/>
        <end position="134"/>
    </location>
</feature>
<comment type="similarity">
    <text evidence="1">Belongs to the EamA transporter family.</text>
</comment>
<protein>
    <recommendedName>
        <fullName evidence="3">EamA domain-containing protein</fullName>
    </recommendedName>
</protein>
<organism evidence="4 5">
    <name type="scientific">Streptomyces cuspidosporus</name>
    <dbReference type="NCBI Taxonomy" id="66882"/>
    <lineage>
        <taxon>Bacteria</taxon>
        <taxon>Bacillati</taxon>
        <taxon>Actinomycetota</taxon>
        <taxon>Actinomycetes</taxon>
        <taxon>Kitasatosporales</taxon>
        <taxon>Streptomycetaceae</taxon>
        <taxon>Streptomyces</taxon>
    </lineage>
</organism>
<accession>A0ABN3FCH3</accession>
<keyword evidence="2" id="KW-1133">Transmembrane helix</keyword>
<keyword evidence="2" id="KW-0812">Transmembrane</keyword>
<dbReference type="SUPFAM" id="SSF103481">
    <property type="entry name" value="Multidrug resistance efflux transporter EmrE"/>
    <property type="match status" value="1"/>
</dbReference>
<dbReference type="EMBL" id="BAAASD010000001">
    <property type="protein sequence ID" value="GAA2326564.1"/>
    <property type="molecule type" value="Genomic_DNA"/>
</dbReference>
<sequence length="141" mass="14388">MAGRRRKASAPPSSHTRFAGLVHGPRAATAASTVAGAVPYLALTWMIPTHQLAALPRAAWGELTFLALGSTVAGMLLWNLAVARSGSTRAGLPLFLETLIGVTGGIIVLGERLSAGSAIGGLLVMLGVTIAWTAQHRAGLA</sequence>
<proteinExistence type="inferred from homology"/>
<gene>
    <name evidence="4" type="ORF">GCM10010246_05250</name>
</gene>
<dbReference type="RefSeq" id="WP_346172812.1">
    <property type="nucleotide sequence ID" value="NZ_BAAASD010000001.1"/>
</dbReference>